<dbReference type="Pfam" id="PF00117">
    <property type="entry name" value="GATase"/>
    <property type="match status" value="1"/>
</dbReference>
<feature type="active site" evidence="11">
    <location>
        <position position="520"/>
    </location>
</feature>
<comment type="miscellaneous">
    <text evidence="11">CTPSs have evolved a hybrid strategy for distinguishing between UTP and CTP. The overlapping regions of the product feedback inhibitory and substrate sites recognize a common feature in both compounds, the triphosphate moiety. To differentiate isosteric substrate and product pyrimidine rings, an additional pocket far from the expected kinase/ligase catalytic site, specifically recognizes the cytosine and ribose portions of the product inhibitor.</text>
</comment>
<feature type="binding site" evidence="11">
    <location>
        <position position="475"/>
    </location>
    <ligand>
        <name>L-glutamine</name>
        <dbReference type="ChEBI" id="CHEBI:58359"/>
    </ligand>
</feature>
<dbReference type="PROSITE" id="PS51273">
    <property type="entry name" value="GATASE_TYPE_1"/>
    <property type="match status" value="1"/>
</dbReference>
<keyword evidence="4 11" id="KW-0479">Metal-binding</keyword>
<evidence type="ECO:0000256" key="11">
    <source>
        <dbReference type="HAMAP-Rule" id="MF_01227"/>
    </source>
</evidence>
<comment type="activity regulation">
    <text evidence="11">Allosterically activated by GTP, when glutamine is the substrate; GTP has no effect on the reaction when ammonia is the substrate. The allosteric effector GTP functions by stabilizing the protein conformation that binds the tetrahedral intermediate(s) formed during glutamine hydrolysis. Inhibited by the product CTP, via allosteric rather than competitive inhibition.</text>
</comment>
<evidence type="ECO:0000256" key="6">
    <source>
        <dbReference type="ARBA" id="ARBA00022840"/>
    </source>
</evidence>
<feature type="binding site" evidence="11">
    <location>
        <begin position="190"/>
        <end position="195"/>
    </location>
    <ligand>
        <name>CTP</name>
        <dbReference type="ChEBI" id="CHEBI:37563"/>
        <note>allosteric inhibitor</note>
    </ligand>
</feature>
<dbReference type="SUPFAM" id="SSF52317">
    <property type="entry name" value="Class I glutamine amidotransferase-like"/>
    <property type="match status" value="1"/>
</dbReference>
<comment type="caution">
    <text evidence="11">Lacks conserved residue(s) required for the propagation of feature annotation.</text>
</comment>
<dbReference type="InterPro" id="IPR004468">
    <property type="entry name" value="CTP_synthase"/>
</dbReference>
<evidence type="ECO:0000256" key="9">
    <source>
        <dbReference type="ARBA" id="ARBA00022975"/>
    </source>
</evidence>
<comment type="catalytic activity">
    <reaction evidence="10 11">
        <text>UTP + L-glutamine + ATP + H2O = CTP + L-glutamate + ADP + phosphate + 2 H(+)</text>
        <dbReference type="Rhea" id="RHEA:26426"/>
        <dbReference type="ChEBI" id="CHEBI:15377"/>
        <dbReference type="ChEBI" id="CHEBI:15378"/>
        <dbReference type="ChEBI" id="CHEBI:29985"/>
        <dbReference type="ChEBI" id="CHEBI:30616"/>
        <dbReference type="ChEBI" id="CHEBI:37563"/>
        <dbReference type="ChEBI" id="CHEBI:43474"/>
        <dbReference type="ChEBI" id="CHEBI:46398"/>
        <dbReference type="ChEBI" id="CHEBI:58359"/>
        <dbReference type="ChEBI" id="CHEBI:456216"/>
        <dbReference type="EC" id="6.3.4.2"/>
    </reaction>
</comment>
<evidence type="ECO:0000313" key="15">
    <source>
        <dbReference type="Proteomes" id="UP000196005"/>
    </source>
</evidence>
<evidence type="ECO:0000256" key="3">
    <source>
        <dbReference type="ARBA" id="ARBA00022598"/>
    </source>
</evidence>
<evidence type="ECO:0000256" key="5">
    <source>
        <dbReference type="ARBA" id="ARBA00022741"/>
    </source>
</evidence>
<dbReference type="FunFam" id="3.40.50.300:FF:000009">
    <property type="entry name" value="CTP synthase"/>
    <property type="match status" value="1"/>
</dbReference>
<evidence type="ECO:0000256" key="4">
    <source>
        <dbReference type="ARBA" id="ARBA00022723"/>
    </source>
</evidence>
<keyword evidence="9 11" id="KW-0665">Pyrimidine biosynthesis</keyword>
<feature type="binding site" evidence="11">
    <location>
        <position position="407"/>
    </location>
    <ligand>
        <name>L-glutamine</name>
        <dbReference type="ChEBI" id="CHEBI:58359"/>
    </ligand>
</feature>
<dbReference type="GO" id="GO:0003883">
    <property type="term" value="F:CTP synthase activity"/>
    <property type="evidence" value="ECO:0007669"/>
    <property type="project" value="UniProtKB-UniRule"/>
</dbReference>
<dbReference type="PANTHER" id="PTHR11550:SF0">
    <property type="entry name" value="CTP SYNTHASE-RELATED"/>
    <property type="match status" value="1"/>
</dbReference>
<feature type="binding site" evidence="11">
    <location>
        <begin position="384"/>
        <end position="387"/>
    </location>
    <ligand>
        <name>L-glutamine</name>
        <dbReference type="ChEBI" id="CHEBI:58359"/>
    </ligand>
</feature>
<dbReference type="GO" id="GO:0004359">
    <property type="term" value="F:glutaminase activity"/>
    <property type="evidence" value="ECO:0007669"/>
    <property type="project" value="RHEA"/>
</dbReference>
<gene>
    <name evidence="11" type="primary">pyrG</name>
    <name evidence="14" type="ORF">Sdiek1_0078</name>
</gene>
<evidence type="ECO:0000256" key="7">
    <source>
        <dbReference type="ARBA" id="ARBA00022842"/>
    </source>
</evidence>
<feature type="active site" evidence="11">
    <location>
        <position position="518"/>
    </location>
</feature>
<feature type="active site" description="Nucleophile; for glutamine hydrolysis" evidence="11">
    <location>
        <position position="383"/>
    </location>
</feature>
<feature type="binding site" evidence="11">
    <location>
        <position position="226"/>
    </location>
    <ligand>
        <name>UTP</name>
        <dbReference type="ChEBI" id="CHEBI:46398"/>
    </ligand>
</feature>
<keyword evidence="6 11" id="KW-0067">ATP-binding</keyword>
<feature type="binding site" evidence="11">
    <location>
        <begin position="190"/>
        <end position="195"/>
    </location>
    <ligand>
        <name>UTP</name>
        <dbReference type="ChEBI" id="CHEBI:46398"/>
    </ligand>
</feature>
<dbReference type="RefSeq" id="WP_087437385.1">
    <property type="nucleotide sequence ID" value="NZ_CP021416.1"/>
</dbReference>
<protein>
    <recommendedName>
        <fullName evidence="11">CTP synthase</fullName>
        <ecNumber evidence="11">6.3.4.2</ecNumber>
    </recommendedName>
    <alternativeName>
        <fullName evidence="11">Cytidine 5'-triphosphate synthase</fullName>
    </alternativeName>
    <alternativeName>
        <fullName evidence="11">Cytidine triphosphate synthetase</fullName>
        <shortName evidence="11">CTP synthetase</shortName>
        <shortName evidence="11">CTPS</shortName>
    </alternativeName>
    <alternativeName>
        <fullName evidence="11">UTP--ammonia ligase</fullName>
    </alternativeName>
</protein>
<dbReference type="OrthoDB" id="9801107at2"/>
<dbReference type="GO" id="GO:0005524">
    <property type="term" value="F:ATP binding"/>
    <property type="evidence" value="ECO:0007669"/>
    <property type="project" value="UniProtKB-KW"/>
</dbReference>
<dbReference type="CDD" id="cd01746">
    <property type="entry name" value="GATase1_CTP_Synthase"/>
    <property type="match status" value="1"/>
</dbReference>
<dbReference type="GO" id="GO:0005829">
    <property type="term" value="C:cytosol"/>
    <property type="evidence" value="ECO:0007669"/>
    <property type="project" value="TreeGrafter"/>
</dbReference>
<feature type="binding site" evidence="11">
    <location>
        <begin position="150"/>
        <end position="152"/>
    </location>
    <ligand>
        <name>CTP</name>
        <dbReference type="ChEBI" id="CHEBI:37563"/>
        <note>allosteric inhibitor</note>
    </ligand>
</feature>
<dbReference type="NCBIfam" id="TIGR00337">
    <property type="entry name" value="PyrG"/>
    <property type="match status" value="1"/>
</dbReference>
<evidence type="ECO:0000256" key="2">
    <source>
        <dbReference type="ARBA" id="ARBA00007533"/>
    </source>
</evidence>
<keyword evidence="8 11" id="KW-0315">Glutamine amidotransferase</keyword>
<reference evidence="15" key="1">
    <citation type="submission" date="2017-05" db="EMBL/GenBank/DDBJ databases">
        <title>Dechlorination kinetics govern the competition between two new strains of the genus Sulfurospirillum.</title>
        <authorList>
            <person name="Buttet G.F."/>
            <person name="Murray A.M."/>
            <person name="Goris T."/>
            <person name="Burion M."/>
            <person name="Lin B."/>
            <person name="Rolle M."/>
            <person name="Maillard J."/>
        </authorList>
    </citation>
    <scope>NUCLEOTIDE SEQUENCE [LARGE SCALE GENOMIC DNA]</scope>
    <source>
        <strain evidence="15">SL2-1</strain>
    </source>
</reference>
<feature type="binding site" evidence="11">
    <location>
        <position position="356"/>
    </location>
    <ligand>
        <name>L-glutamine</name>
        <dbReference type="ChEBI" id="CHEBI:58359"/>
    </ligand>
</feature>
<evidence type="ECO:0000256" key="1">
    <source>
        <dbReference type="ARBA" id="ARBA00005171"/>
    </source>
</evidence>
<evidence type="ECO:0000256" key="8">
    <source>
        <dbReference type="ARBA" id="ARBA00022962"/>
    </source>
</evidence>
<comment type="similarity">
    <text evidence="2 11">Belongs to the CTP synthase family.</text>
</comment>
<keyword evidence="15" id="KW-1185">Reference proteome</keyword>
<feature type="binding site" evidence="11">
    <location>
        <position position="75"/>
    </location>
    <ligand>
        <name>ATP</name>
        <dbReference type="ChEBI" id="CHEBI:30616"/>
    </ligand>
</feature>
<comment type="catalytic activity">
    <reaction evidence="11">
        <text>UTP + NH4(+) + ATP = CTP + ADP + phosphate + 2 H(+)</text>
        <dbReference type="Rhea" id="RHEA:16597"/>
        <dbReference type="ChEBI" id="CHEBI:15378"/>
        <dbReference type="ChEBI" id="CHEBI:28938"/>
        <dbReference type="ChEBI" id="CHEBI:30616"/>
        <dbReference type="ChEBI" id="CHEBI:37563"/>
        <dbReference type="ChEBI" id="CHEBI:43474"/>
        <dbReference type="ChEBI" id="CHEBI:46398"/>
        <dbReference type="ChEBI" id="CHEBI:456216"/>
    </reaction>
</comment>
<dbReference type="FunFam" id="3.40.50.880:FF:000002">
    <property type="entry name" value="CTP synthase"/>
    <property type="match status" value="1"/>
</dbReference>
<dbReference type="InterPro" id="IPR017926">
    <property type="entry name" value="GATASE"/>
</dbReference>
<comment type="catalytic activity">
    <reaction evidence="11">
        <text>L-glutamine + H2O = L-glutamate + NH4(+)</text>
        <dbReference type="Rhea" id="RHEA:15889"/>
        <dbReference type="ChEBI" id="CHEBI:15377"/>
        <dbReference type="ChEBI" id="CHEBI:28938"/>
        <dbReference type="ChEBI" id="CHEBI:29985"/>
        <dbReference type="ChEBI" id="CHEBI:58359"/>
    </reaction>
</comment>
<dbReference type="GO" id="GO:0046872">
    <property type="term" value="F:metal ion binding"/>
    <property type="evidence" value="ECO:0007669"/>
    <property type="project" value="UniProtKB-KW"/>
</dbReference>
<feature type="region of interest" description="Amidoligase domain" evidence="11">
    <location>
        <begin position="1"/>
        <end position="269"/>
    </location>
</feature>
<feature type="domain" description="CTP synthase N-terminal" evidence="13">
    <location>
        <begin position="7"/>
        <end position="269"/>
    </location>
</feature>
<feature type="binding site" evidence="11">
    <location>
        <position position="226"/>
    </location>
    <ligand>
        <name>CTP</name>
        <dbReference type="ChEBI" id="CHEBI:37563"/>
        <note>allosteric inhibitor</note>
    </ligand>
</feature>
<dbReference type="KEGG" id="suls:Sdiek1_0078"/>
<dbReference type="InterPro" id="IPR033828">
    <property type="entry name" value="GATase1_CTP_Synthase"/>
</dbReference>
<proteinExistence type="inferred from homology"/>
<keyword evidence="7 11" id="KW-0460">Magnesium</keyword>
<feature type="domain" description="Glutamine amidotransferase" evidence="12">
    <location>
        <begin position="305"/>
        <end position="530"/>
    </location>
</feature>
<feature type="binding site" evidence="11">
    <location>
        <position position="143"/>
    </location>
    <ligand>
        <name>Mg(2+)</name>
        <dbReference type="ChEBI" id="CHEBI:18420"/>
    </ligand>
</feature>
<evidence type="ECO:0000259" key="12">
    <source>
        <dbReference type="Pfam" id="PF00117"/>
    </source>
</evidence>
<organism evidence="14 15">
    <name type="scientific">Sulfurospirillum diekertiae</name>
    <dbReference type="NCBI Taxonomy" id="1854492"/>
    <lineage>
        <taxon>Bacteria</taxon>
        <taxon>Pseudomonadati</taxon>
        <taxon>Campylobacterota</taxon>
        <taxon>Epsilonproteobacteria</taxon>
        <taxon>Campylobacterales</taxon>
        <taxon>Sulfurospirillaceae</taxon>
        <taxon>Sulfurospirillum</taxon>
    </lineage>
</organism>
<feature type="binding site" evidence="11">
    <location>
        <begin position="18"/>
        <end position="23"/>
    </location>
    <ligand>
        <name>ATP</name>
        <dbReference type="ChEBI" id="CHEBI:30616"/>
    </ligand>
</feature>
<feature type="binding site" evidence="11">
    <location>
        <position position="17"/>
    </location>
    <ligand>
        <name>UTP</name>
        <dbReference type="ChEBI" id="CHEBI:46398"/>
    </ligand>
</feature>
<dbReference type="CDD" id="cd03113">
    <property type="entry name" value="CTPS_N"/>
    <property type="match status" value="1"/>
</dbReference>
<sequence>MSNHETKYIFITGGVLSSLGKGIAAASISTLLKNVGFKVSILKADPYINVDPGTMSPLEHGEVFVTDDGAETDLDLGHYERFLDENLTQANNFTTGRVYSAVIEKERRGDYLGKTIQVIPHIVDEIANRIKEAGRGQDILIVEIGGTVGDIEGLPFLEAIRSLKSELGKRRAMNIHLTLVPFIKAAGELKTKPTQHSVQELRRIGITPDMLICRSEYPLPKELKNKLAFSCGVERNSVIECLDATTIYQVPLSFLKENILVPISETLDLGDLTPHMDEWDILVKRVIAPRDELMIAFVGKYLDLKESYKSLTESLIHAGANLNAKVKIRWVDSEMIEEKGCEEILSDVDGILVAGGFGERGVVGKMAAIRYAREHKIPYLGICLGMQLAMIEFARNVLHLEDANSAEFNPTCKNPIIYLIDSFMDASGQKQLRTFQSPLGGTMRLGGYECDTKPGSLLRNVYDGAKVIRERHRHRYEANPAYREAFEKEGLIVSGESNGLIEAVELQGHPWFLGVQFHPEFTSRLTNPNKTILGFAKAALLQRQNG</sequence>
<keyword evidence="3 11" id="KW-0436">Ligase</keyword>
<evidence type="ECO:0000259" key="13">
    <source>
        <dbReference type="Pfam" id="PF06418"/>
    </source>
</evidence>
<dbReference type="InterPro" id="IPR027417">
    <property type="entry name" value="P-loop_NTPase"/>
</dbReference>
<accession>A0A1Y0HGX3</accession>
<comment type="pathway">
    <text evidence="1 11">Pyrimidine metabolism; CTP biosynthesis via de novo pathway; CTP from UDP: step 2/2.</text>
</comment>
<dbReference type="InterPro" id="IPR017456">
    <property type="entry name" value="CTP_synthase_N"/>
</dbReference>
<evidence type="ECO:0000313" key="14">
    <source>
        <dbReference type="EMBL" id="ARU47262.1"/>
    </source>
</evidence>
<dbReference type="Gene3D" id="3.40.50.880">
    <property type="match status" value="1"/>
</dbReference>
<dbReference type="InterPro" id="IPR029062">
    <property type="entry name" value="Class_I_gatase-like"/>
</dbReference>
<dbReference type="SUPFAM" id="SSF52540">
    <property type="entry name" value="P-loop containing nucleoside triphosphate hydrolases"/>
    <property type="match status" value="1"/>
</dbReference>
<feature type="binding site" evidence="11">
    <location>
        <position position="17"/>
    </location>
    <ligand>
        <name>CTP</name>
        <dbReference type="ChEBI" id="CHEBI:37563"/>
        <note>allosteric inhibitor</note>
    </ligand>
</feature>
<dbReference type="AlphaFoldDB" id="A0A1Y0HGX3"/>
<keyword evidence="5 11" id="KW-0547">Nucleotide-binding</keyword>
<name>A0A1Y0HGX3_9BACT</name>
<dbReference type="Gene3D" id="3.40.50.300">
    <property type="entry name" value="P-loop containing nucleotide triphosphate hydrolases"/>
    <property type="match status" value="1"/>
</dbReference>
<dbReference type="HAMAP" id="MF_01227">
    <property type="entry name" value="PyrG"/>
    <property type="match status" value="1"/>
</dbReference>
<dbReference type="GO" id="GO:0044210">
    <property type="term" value="P:'de novo' CTP biosynthetic process"/>
    <property type="evidence" value="ECO:0007669"/>
    <property type="project" value="UniProtKB-UniRule"/>
</dbReference>
<feature type="binding site" evidence="11">
    <location>
        <position position="244"/>
    </location>
    <ligand>
        <name>ATP</name>
        <dbReference type="ChEBI" id="CHEBI:30616"/>
    </ligand>
</feature>
<dbReference type="Proteomes" id="UP000196005">
    <property type="component" value="Chromosome"/>
</dbReference>
<dbReference type="GO" id="GO:0042802">
    <property type="term" value="F:identical protein binding"/>
    <property type="evidence" value="ECO:0007669"/>
    <property type="project" value="TreeGrafter"/>
</dbReference>
<dbReference type="GO" id="GO:0019856">
    <property type="term" value="P:pyrimidine nucleobase biosynthetic process"/>
    <property type="evidence" value="ECO:0007669"/>
    <property type="project" value="TreeGrafter"/>
</dbReference>
<dbReference type="NCBIfam" id="NF003792">
    <property type="entry name" value="PRK05380.1"/>
    <property type="match status" value="1"/>
</dbReference>
<dbReference type="GO" id="GO:0097268">
    <property type="term" value="C:cytoophidium"/>
    <property type="evidence" value="ECO:0007669"/>
    <property type="project" value="UniProtKB-ARBA"/>
</dbReference>
<dbReference type="Pfam" id="PF06418">
    <property type="entry name" value="CTP_synth_N"/>
    <property type="match status" value="1"/>
</dbReference>
<dbReference type="PANTHER" id="PTHR11550">
    <property type="entry name" value="CTP SYNTHASE"/>
    <property type="match status" value="1"/>
</dbReference>
<dbReference type="EMBL" id="CP021416">
    <property type="protein sequence ID" value="ARU47262.1"/>
    <property type="molecule type" value="Genomic_DNA"/>
</dbReference>
<dbReference type="UniPathway" id="UPA00159">
    <property type="reaction ID" value="UER00277"/>
</dbReference>
<dbReference type="EC" id="6.3.4.2" evidence="11"/>
<comment type="subunit">
    <text evidence="11">Homotetramer.</text>
</comment>
<comment type="function">
    <text evidence="11">Catalyzes the ATP-dependent amination of UTP to CTP with either L-glutamine or ammonia as the source of nitrogen. Regulates intracellular CTP levels through interactions with the four ribonucleotide triphosphates.</text>
</comment>
<feature type="binding site" evidence="11">
    <location>
        <position position="75"/>
    </location>
    <ligand>
        <name>Mg(2+)</name>
        <dbReference type="ChEBI" id="CHEBI:18420"/>
    </ligand>
</feature>
<evidence type="ECO:0000256" key="10">
    <source>
        <dbReference type="ARBA" id="ARBA00047781"/>
    </source>
</evidence>